<dbReference type="EMBL" id="JBHSNQ010000175">
    <property type="protein sequence ID" value="MFC5542668.1"/>
    <property type="molecule type" value="Genomic_DNA"/>
</dbReference>
<gene>
    <name evidence="9" type="ORF">ACFPOH_13225</name>
</gene>
<evidence type="ECO:0000256" key="5">
    <source>
        <dbReference type="ARBA" id="ARBA00022692"/>
    </source>
</evidence>
<feature type="transmembrane region" description="Helical" evidence="8">
    <location>
        <begin position="214"/>
        <end position="236"/>
    </location>
</feature>
<dbReference type="Pfam" id="PF03845">
    <property type="entry name" value="Spore_permease"/>
    <property type="match status" value="1"/>
</dbReference>
<dbReference type="NCBIfam" id="TIGR00912">
    <property type="entry name" value="2A0309"/>
    <property type="match status" value="1"/>
</dbReference>
<organism evidence="9 10">
    <name type="scientific">Ureibacillus suwonensis</name>
    <dbReference type="NCBI Taxonomy" id="313007"/>
    <lineage>
        <taxon>Bacteria</taxon>
        <taxon>Bacillati</taxon>
        <taxon>Bacillota</taxon>
        <taxon>Bacilli</taxon>
        <taxon>Bacillales</taxon>
        <taxon>Caryophanaceae</taxon>
        <taxon>Ureibacillus</taxon>
    </lineage>
</organism>
<feature type="transmembrane region" description="Helical" evidence="8">
    <location>
        <begin position="141"/>
        <end position="161"/>
    </location>
</feature>
<proteinExistence type="inferred from homology"/>
<keyword evidence="10" id="KW-1185">Reference proteome</keyword>
<evidence type="ECO:0000313" key="10">
    <source>
        <dbReference type="Proteomes" id="UP001595978"/>
    </source>
</evidence>
<feature type="transmembrane region" description="Helical" evidence="8">
    <location>
        <begin position="271"/>
        <end position="290"/>
    </location>
</feature>
<dbReference type="InterPro" id="IPR004761">
    <property type="entry name" value="Spore_GerAB"/>
</dbReference>
<evidence type="ECO:0000313" key="9">
    <source>
        <dbReference type="EMBL" id="MFC5542668.1"/>
    </source>
</evidence>
<feature type="transmembrane region" description="Helical" evidence="8">
    <location>
        <begin position="7"/>
        <end position="29"/>
    </location>
</feature>
<keyword evidence="7 8" id="KW-0472">Membrane</keyword>
<dbReference type="Proteomes" id="UP001595978">
    <property type="component" value="Unassembled WGS sequence"/>
</dbReference>
<feature type="transmembrane region" description="Helical" evidence="8">
    <location>
        <begin position="181"/>
        <end position="202"/>
    </location>
</feature>
<dbReference type="PANTHER" id="PTHR34975:SF2">
    <property type="entry name" value="SPORE GERMINATION PROTEIN A2"/>
    <property type="match status" value="1"/>
</dbReference>
<feature type="transmembrane region" description="Helical" evidence="8">
    <location>
        <begin position="302"/>
        <end position="320"/>
    </location>
</feature>
<keyword evidence="4" id="KW-0309">Germination</keyword>
<feature type="transmembrane region" description="Helical" evidence="8">
    <location>
        <begin position="81"/>
        <end position="102"/>
    </location>
</feature>
<protein>
    <submittedName>
        <fullName evidence="9">Endospore germination permease</fullName>
    </submittedName>
</protein>
<accession>A0ABW0RE88</accession>
<feature type="transmembrane region" description="Helical" evidence="8">
    <location>
        <begin position="117"/>
        <end position="134"/>
    </location>
</feature>
<keyword evidence="3" id="KW-0813">Transport</keyword>
<evidence type="ECO:0000256" key="2">
    <source>
        <dbReference type="ARBA" id="ARBA00007998"/>
    </source>
</evidence>
<evidence type="ECO:0000256" key="3">
    <source>
        <dbReference type="ARBA" id="ARBA00022448"/>
    </source>
</evidence>
<comment type="caution">
    <text evidence="9">The sequence shown here is derived from an EMBL/GenBank/DDBJ whole genome shotgun (WGS) entry which is preliminary data.</text>
</comment>
<sequence length="368" mass="42793">MSNSIKIGILHIIFICMTCIGLKNHITVISPVLETAKRDGWITVLLAGIAIFPWILWILYIQKKSRMKPLKTWLTERIGKVGAKILLFGLAIFAYFLAAFTLRETILWMSSTFLENTPITFLILIYIIVCFLLVSTNIQTIVTVNAFILFFVIIFGFYAAFTNMQVKNYELLLPMLEHGLRPVLISMIFPASGFIELFLLLFLQHYFKKPLKWYHLGIIMFCFIGLTMGPLIGAIVEFGPEEAAKQHYPAYEEWTLVSLGRFIEHMDFLSVYQWLAGTFIRVGIILFIVCDILNFTGQPKKIWLYMVPPFVILNFSLFLIQDENFLTWNNYYFLEITFLFFFLLSIILILISMLDKKTVRRDTQQNTK</sequence>
<evidence type="ECO:0000256" key="4">
    <source>
        <dbReference type="ARBA" id="ARBA00022544"/>
    </source>
</evidence>
<evidence type="ECO:0000256" key="8">
    <source>
        <dbReference type="SAM" id="Phobius"/>
    </source>
</evidence>
<dbReference type="PANTHER" id="PTHR34975">
    <property type="entry name" value="SPORE GERMINATION PROTEIN A2"/>
    <property type="match status" value="1"/>
</dbReference>
<reference evidence="10" key="1">
    <citation type="journal article" date="2019" name="Int. J. Syst. Evol. Microbiol.">
        <title>The Global Catalogue of Microorganisms (GCM) 10K type strain sequencing project: providing services to taxonomists for standard genome sequencing and annotation.</title>
        <authorList>
            <consortium name="The Broad Institute Genomics Platform"/>
            <consortium name="The Broad Institute Genome Sequencing Center for Infectious Disease"/>
            <person name="Wu L."/>
            <person name="Ma J."/>
        </authorList>
    </citation>
    <scope>NUCLEOTIDE SEQUENCE [LARGE SCALE GENOMIC DNA]</scope>
    <source>
        <strain evidence="10">CCUG 56331</strain>
    </source>
</reference>
<evidence type="ECO:0000256" key="1">
    <source>
        <dbReference type="ARBA" id="ARBA00004141"/>
    </source>
</evidence>
<name>A0ABW0RE88_9BACL</name>
<comment type="similarity">
    <text evidence="2">Belongs to the amino acid-polyamine-organocation (APC) superfamily. Spore germination protein (SGP) (TC 2.A.3.9) family.</text>
</comment>
<evidence type="ECO:0000256" key="7">
    <source>
        <dbReference type="ARBA" id="ARBA00023136"/>
    </source>
</evidence>
<evidence type="ECO:0000256" key="6">
    <source>
        <dbReference type="ARBA" id="ARBA00022989"/>
    </source>
</evidence>
<dbReference type="RefSeq" id="WP_390310094.1">
    <property type="nucleotide sequence ID" value="NZ_JBHSNQ010000175.1"/>
</dbReference>
<feature type="transmembrane region" description="Helical" evidence="8">
    <location>
        <begin position="332"/>
        <end position="354"/>
    </location>
</feature>
<keyword evidence="5 8" id="KW-0812">Transmembrane</keyword>
<comment type="subcellular location">
    <subcellularLocation>
        <location evidence="1">Membrane</location>
        <topology evidence="1">Multi-pass membrane protein</topology>
    </subcellularLocation>
</comment>
<keyword evidence="6 8" id="KW-1133">Transmembrane helix</keyword>
<feature type="transmembrane region" description="Helical" evidence="8">
    <location>
        <begin position="41"/>
        <end position="60"/>
    </location>
</feature>